<dbReference type="GO" id="GO:0016705">
    <property type="term" value="F:oxidoreductase activity, acting on paired donors, with incorporation or reduction of molecular oxygen"/>
    <property type="evidence" value="ECO:0007669"/>
    <property type="project" value="InterPro"/>
</dbReference>
<accession>A0A4Y9YYT1</accession>
<keyword evidence="8" id="KW-1133">Transmembrane helix</keyword>
<dbReference type="InterPro" id="IPR050364">
    <property type="entry name" value="Cytochrome_P450_fung"/>
</dbReference>
<evidence type="ECO:0000256" key="8">
    <source>
        <dbReference type="ARBA" id="ARBA00022989"/>
    </source>
</evidence>
<keyword evidence="7 13" id="KW-0479">Metal-binding</keyword>
<protein>
    <recommendedName>
        <fullName evidence="17">Cytochrome P450</fullName>
    </recommendedName>
</protein>
<dbReference type="InterPro" id="IPR001128">
    <property type="entry name" value="Cyt_P450"/>
</dbReference>
<dbReference type="OrthoDB" id="2789670at2759"/>
<evidence type="ECO:0000256" key="9">
    <source>
        <dbReference type="ARBA" id="ARBA00023002"/>
    </source>
</evidence>
<keyword evidence="11 14" id="KW-0503">Monooxygenase</keyword>
<dbReference type="Pfam" id="PF00067">
    <property type="entry name" value="p450"/>
    <property type="match status" value="1"/>
</dbReference>
<organism evidence="15 16">
    <name type="scientific">Dentipellis fragilis</name>
    <dbReference type="NCBI Taxonomy" id="205917"/>
    <lineage>
        <taxon>Eukaryota</taxon>
        <taxon>Fungi</taxon>
        <taxon>Dikarya</taxon>
        <taxon>Basidiomycota</taxon>
        <taxon>Agaricomycotina</taxon>
        <taxon>Agaricomycetes</taxon>
        <taxon>Russulales</taxon>
        <taxon>Hericiaceae</taxon>
        <taxon>Dentipellis</taxon>
    </lineage>
</organism>
<dbReference type="Gene3D" id="1.10.630.10">
    <property type="entry name" value="Cytochrome P450"/>
    <property type="match status" value="1"/>
</dbReference>
<dbReference type="GO" id="GO:0004497">
    <property type="term" value="F:monooxygenase activity"/>
    <property type="evidence" value="ECO:0007669"/>
    <property type="project" value="UniProtKB-KW"/>
</dbReference>
<keyword evidence="6" id="KW-0812">Transmembrane</keyword>
<evidence type="ECO:0000256" key="1">
    <source>
        <dbReference type="ARBA" id="ARBA00001971"/>
    </source>
</evidence>
<dbReference type="GO" id="GO:0016020">
    <property type="term" value="C:membrane"/>
    <property type="evidence" value="ECO:0007669"/>
    <property type="project" value="UniProtKB-SubCell"/>
</dbReference>
<comment type="subcellular location">
    <subcellularLocation>
        <location evidence="2">Membrane</location>
    </subcellularLocation>
</comment>
<evidence type="ECO:0000256" key="14">
    <source>
        <dbReference type="RuleBase" id="RU000461"/>
    </source>
</evidence>
<dbReference type="GO" id="GO:0020037">
    <property type="term" value="F:heme binding"/>
    <property type="evidence" value="ECO:0007669"/>
    <property type="project" value="InterPro"/>
</dbReference>
<comment type="cofactor">
    <cofactor evidence="1 13">
        <name>heme</name>
        <dbReference type="ChEBI" id="CHEBI:30413"/>
    </cofactor>
</comment>
<evidence type="ECO:0000256" key="7">
    <source>
        <dbReference type="ARBA" id="ARBA00022723"/>
    </source>
</evidence>
<dbReference type="CDD" id="cd11065">
    <property type="entry name" value="CYP64-like"/>
    <property type="match status" value="1"/>
</dbReference>
<evidence type="ECO:0000256" key="12">
    <source>
        <dbReference type="ARBA" id="ARBA00023136"/>
    </source>
</evidence>
<evidence type="ECO:0008006" key="17">
    <source>
        <dbReference type="Google" id="ProtNLM"/>
    </source>
</evidence>
<dbReference type="SUPFAM" id="SSF48264">
    <property type="entry name" value="Cytochrome P450"/>
    <property type="match status" value="1"/>
</dbReference>
<dbReference type="PROSITE" id="PS00086">
    <property type="entry name" value="CYTOCHROME_P450"/>
    <property type="match status" value="1"/>
</dbReference>
<dbReference type="InterPro" id="IPR002401">
    <property type="entry name" value="Cyt_P450_E_grp-I"/>
</dbReference>
<feature type="binding site" description="axial binding residue" evidence="13">
    <location>
        <position position="433"/>
    </location>
    <ligand>
        <name>heme</name>
        <dbReference type="ChEBI" id="CHEBI:30413"/>
    </ligand>
    <ligandPart>
        <name>Fe</name>
        <dbReference type="ChEBI" id="CHEBI:18248"/>
    </ligandPart>
</feature>
<keyword evidence="12" id="KW-0472">Membrane</keyword>
<reference evidence="15 16" key="1">
    <citation type="submission" date="2019-02" db="EMBL/GenBank/DDBJ databases">
        <title>Genome sequencing of the rare red list fungi Dentipellis fragilis.</title>
        <authorList>
            <person name="Buettner E."/>
            <person name="Kellner H."/>
        </authorList>
    </citation>
    <scope>NUCLEOTIDE SEQUENCE [LARGE SCALE GENOMIC DNA]</scope>
    <source>
        <strain evidence="15 16">DSM 105465</strain>
    </source>
</reference>
<keyword evidence="16" id="KW-1185">Reference proteome</keyword>
<comment type="caution">
    <text evidence="15">The sequence shown here is derived from an EMBL/GenBank/DDBJ whole genome shotgun (WGS) entry which is preliminary data.</text>
</comment>
<dbReference type="PANTHER" id="PTHR46300:SF2">
    <property type="entry name" value="CYTOCHROME P450 MONOOXYGENASE ALNH-RELATED"/>
    <property type="match status" value="1"/>
</dbReference>
<evidence type="ECO:0000256" key="2">
    <source>
        <dbReference type="ARBA" id="ARBA00004370"/>
    </source>
</evidence>
<evidence type="ECO:0000256" key="4">
    <source>
        <dbReference type="ARBA" id="ARBA00010617"/>
    </source>
</evidence>
<gene>
    <name evidence="15" type="ORF">EVG20_g4317</name>
</gene>
<dbReference type="GO" id="GO:0005506">
    <property type="term" value="F:iron ion binding"/>
    <property type="evidence" value="ECO:0007669"/>
    <property type="project" value="InterPro"/>
</dbReference>
<dbReference type="PRINTS" id="PR00463">
    <property type="entry name" value="EP450I"/>
</dbReference>
<evidence type="ECO:0000256" key="3">
    <source>
        <dbReference type="ARBA" id="ARBA00005179"/>
    </source>
</evidence>
<dbReference type="AlphaFoldDB" id="A0A4Y9YYT1"/>
<comment type="pathway">
    <text evidence="3">Secondary metabolite biosynthesis.</text>
</comment>
<evidence type="ECO:0000256" key="13">
    <source>
        <dbReference type="PIRSR" id="PIRSR602401-1"/>
    </source>
</evidence>
<evidence type="ECO:0000256" key="5">
    <source>
        <dbReference type="ARBA" id="ARBA00022617"/>
    </source>
</evidence>
<dbReference type="InterPro" id="IPR036396">
    <property type="entry name" value="Cyt_P450_sf"/>
</dbReference>
<sequence>MYLLVPVVAILLVFRWLTRRRLNFPPGPRPDPIIGNLRQMTFDGTQEEMFAEWRKTYGDVIHASVLGREMVILNSLKAAQDLMEKRSLNYSCRPRMVLMSELMGWDSVITNMPYGERFRKHRRLIQDHFNQQAALEFRPLQRRESCLLLAGLLDAPDAFDRHVRRFGAGTIMKIAYGHTVNSVDELYVGLAEDAATDTVKDLTPGSMLVDFFPALKNLPAWMPGAGFKRRAFKTKVKVRKMLDTPYQMVQNTMAAGTAIPSFTSDLIDANESGKSSTYDEEDIKGAAGVLYAAATDTTSALLVALFLAMTLHPEILQKVQAELDEVVGSDRLPDFSDRPSLPYLECVIKEIYRWSAPVPLGIPHRCMKDDEYRGYDIPADTMVIPNIWAMTRDEDIYLDPHRFFPERFMNQDPETAEATDPKHLVFGFGRRECPGKFFGDSNIWLVTASVISTFSIKKTVGDDGKEVTPLAKFSSGFVRHPDHFPCEIKPRSHKAEELIHQTLASTA</sequence>
<name>A0A4Y9YYT1_9AGAM</name>
<comment type="similarity">
    <text evidence="4 14">Belongs to the cytochrome P450 family.</text>
</comment>
<dbReference type="InterPro" id="IPR017972">
    <property type="entry name" value="Cyt_P450_CS"/>
</dbReference>
<keyword evidence="10 13" id="KW-0408">Iron</keyword>
<evidence type="ECO:0000256" key="6">
    <source>
        <dbReference type="ARBA" id="ARBA00022692"/>
    </source>
</evidence>
<dbReference type="PANTHER" id="PTHR46300">
    <property type="entry name" value="P450, PUTATIVE (EUROFUNG)-RELATED-RELATED"/>
    <property type="match status" value="1"/>
</dbReference>
<evidence type="ECO:0000313" key="16">
    <source>
        <dbReference type="Proteomes" id="UP000298327"/>
    </source>
</evidence>
<proteinExistence type="inferred from homology"/>
<keyword evidence="5 13" id="KW-0349">Heme</keyword>
<dbReference type="EMBL" id="SEOQ01000219">
    <property type="protein sequence ID" value="TFY66773.1"/>
    <property type="molecule type" value="Genomic_DNA"/>
</dbReference>
<dbReference type="STRING" id="205917.A0A4Y9YYT1"/>
<evidence type="ECO:0000256" key="10">
    <source>
        <dbReference type="ARBA" id="ARBA00023004"/>
    </source>
</evidence>
<dbReference type="Proteomes" id="UP000298327">
    <property type="component" value="Unassembled WGS sequence"/>
</dbReference>
<evidence type="ECO:0000256" key="11">
    <source>
        <dbReference type="ARBA" id="ARBA00023033"/>
    </source>
</evidence>
<evidence type="ECO:0000313" key="15">
    <source>
        <dbReference type="EMBL" id="TFY66773.1"/>
    </source>
</evidence>
<keyword evidence="9 14" id="KW-0560">Oxidoreductase</keyword>